<gene>
    <name evidence="1" type="ORF">UFOVP60_43</name>
</gene>
<accession>A0A6J5T9G2</accession>
<dbReference type="EMBL" id="LR797821">
    <property type="protein sequence ID" value="CAB4241392.1"/>
    <property type="molecule type" value="Genomic_DNA"/>
</dbReference>
<protein>
    <submittedName>
        <fullName evidence="1">Uncharacterized protein</fullName>
    </submittedName>
</protein>
<evidence type="ECO:0000313" key="1">
    <source>
        <dbReference type="EMBL" id="CAB4241392.1"/>
    </source>
</evidence>
<organism evidence="1">
    <name type="scientific">uncultured Caudovirales phage</name>
    <dbReference type="NCBI Taxonomy" id="2100421"/>
    <lineage>
        <taxon>Viruses</taxon>
        <taxon>Duplodnaviria</taxon>
        <taxon>Heunggongvirae</taxon>
        <taxon>Uroviricota</taxon>
        <taxon>Caudoviricetes</taxon>
        <taxon>Peduoviridae</taxon>
        <taxon>Maltschvirus</taxon>
        <taxon>Maltschvirus maltsch</taxon>
    </lineage>
</organism>
<sequence length="87" mass="10196">MTAQKPRHPLCTTLTLLIAANQRKATDLEFEIHEVIAKLAYLAEWSDEKKADLYARLAETVKREDRIVEIERKVSFAMWQNDQFTFV</sequence>
<proteinExistence type="predicted"/>
<name>A0A6J5T9G2_9CAUD</name>
<reference evidence="1" key="1">
    <citation type="submission" date="2020-05" db="EMBL/GenBank/DDBJ databases">
        <authorList>
            <person name="Chiriac C."/>
            <person name="Salcher M."/>
            <person name="Ghai R."/>
            <person name="Kavagutti S V."/>
        </authorList>
    </citation>
    <scope>NUCLEOTIDE SEQUENCE</scope>
</reference>